<evidence type="ECO:0000256" key="9">
    <source>
        <dbReference type="ARBA" id="ARBA00023239"/>
    </source>
</evidence>
<dbReference type="Pfam" id="PF03211">
    <property type="entry name" value="Pectate_lyase"/>
    <property type="match status" value="1"/>
</dbReference>
<evidence type="ECO:0000256" key="6">
    <source>
        <dbReference type="ARBA" id="ARBA00022525"/>
    </source>
</evidence>
<keyword evidence="7 12" id="KW-0732">Signal</keyword>
<accession>A0A915DAG9</accession>
<evidence type="ECO:0000256" key="3">
    <source>
        <dbReference type="ARBA" id="ARBA00004613"/>
    </source>
</evidence>
<dbReference type="PANTHER" id="PTHR33407">
    <property type="entry name" value="PECTATE LYASE F-RELATED"/>
    <property type="match status" value="1"/>
</dbReference>
<keyword evidence="13" id="KW-1185">Reference proteome</keyword>
<dbReference type="GO" id="GO:0030570">
    <property type="term" value="F:pectate lyase activity"/>
    <property type="evidence" value="ECO:0007669"/>
    <property type="project" value="UniProtKB-EC"/>
</dbReference>
<comment type="cofactor">
    <cofactor evidence="2">
        <name>Ca(2+)</name>
        <dbReference type="ChEBI" id="CHEBI:29108"/>
    </cofactor>
</comment>
<name>A0A915DAG9_9BILA</name>
<evidence type="ECO:0000256" key="10">
    <source>
        <dbReference type="ARBA" id="ARBA00025679"/>
    </source>
</evidence>
<dbReference type="SUPFAM" id="SSF51126">
    <property type="entry name" value="Pectin lyase-like"/>
    <property type="match status" value="1"/>
</dbReference>
<dbReference type="InterPro" id="IPR011050">
    <property type="entry name" value="Pectin_lyase_fold/virulence"/>
</dbReference>
<dbReference type="GO" id="GO:0045490">
    <property type="term" value="P:pectin catabolic process"/>
    <property type="evidence" value="ECO:0007669"/>
    <property type="project" value="TreeGrafter"/>
</dbReference>
<comment type="function">
    <text evidence="10">Pectinolytic enzyme consist of four classes of enzymes: pectin lyase, polygalacturonase, pectin methylesterase and rhamnogalacturonase. Among pectinolytic enzymes, pectin lyase is the most important in depolymerization of pectin, since it cleaves internal glycosidic bonds of highly methylated pectins. Favors pectate, the anion, over pectin, the methyl ester.</text>
</comment>
<keyword evidence="9" id="KW-0456">Lyase</keyword>
<organism evidence="13 14">
    <name type="scientific">Ditylenchus dipsaci</name>
    <dbReference type="NCBI Taxonomy" id="166011"/>
    <lineage>
        <taxon>Eukaryota</taxon>
        <taxon>Metazoa</taxon>
        <taxon>Ecdysozoa</taxon>
        <taxon>Nematoda</taxon>
        <taxon>Chromadorea</taxon>
        <taxon>Rhabditida</taxon>
        <taxon>Tylenchina</taxon>
        <taxon>Tylenchomorpha</taxon>
        <taxon>Sphaerularioidea</taxon>
        <taxon>Anguinidae</taxon>
        <taxon>Anguininae</taxon>
        <taxon>Ditylenchus</taxon>
    </lineage>
</organism>
<evidence type="ECO:0000256" key="7">
    <source>
        <dbReference type="ARBA" id="ARBA00022729"/>
    </source>
</evidence>
<evidence type="ECO:0000313" key="13">
    <source>
        <dbReference type="Proteomes" id="UP000887574"/>
    </source>
</evidence>
<proteinExistence type="inferred from homology"/>
<sequence length="203" mass="21118">MHPLPLLTIIALALNYVAFPTASNCETIPSTKSVKKGEPFDGKNKCYVAGSALGDGGQNEDQKAVIEVEDGGSVSNVVFGPNAADGIHCKGSCTLTNVWWTNVGEDAATFRGGANTEVVVDGGGAKSASDKTFQHNGGGSVTIKNFQCIDCGKVYRACGNCETPYKRTVTLSNVKVTNLGSTFVGINANYGDTATITKLIMIG</sequence>
<dbReference type="EC" id="4.2.2.2" evidence="5"/>
<dbReference type="InterPro" id="IPR004898">
    <property type="entry name" value="Pectate_lyase_PlyH/PlyE-like"/>
</dbReference>
<dbReference type="AlphaFoldDB" id="A0A915DAG9"/>
<feature type="signal peptide" evidence="12">
    <location>
        <begin position="1"/>
        <end position="25"/>
    </location>
</feature>
<keyword evidence="6" id="KW-0964">Secreted</keyword>
<protein>
    <recommendedName>
        <fullName evidence="11">Probable pectate lyase F</fullName>
        <ecNumber evidence="5">4.2.2.2</ecNumber>
    </recommendedName>
</protein>
<evidence type="ECO:0000256" key="5">
    <source>
        <dbReference type="ARBA" id="ARBA00012272"/>
    </source>
</evidence>
<evidence type="ECO:0000256" key="8">
    <source>
        <dbReference type="ARBA" id="ARBA00022837"/>
    </source>
</evidence>
<evidence type="ECO:0000313" key="14">
    <source>
        <dbReference type="WBParaSite" id="jg17573"/>
    </source>
</evidence>
<dbReference type="InterPro" id="IPR012334">
    <property type="entry name" value="Pectin_lyas_fold"/>
</dbReference>
<evidence type="ECO:0000256" key="12">
    <source>
        <dbReference type="SAM" id="SignalP"/>
    </source>
</evidence>
<comment type="subcellular location">
    <subcellularLocation>
        <location evidence="3">Secreted</location>
    </subcellularLocation>
</comment>
<evidence type="ECO:0000256" key="1">
    <source>
        <dbReference type="ARBA" id="ARBA00000695"/>
    </source>
</evidence>
<keyword evidence="8" id="KW-0106">Calcium</keyword>
<dbReference type="Gene3D" id="2.160.20.10">
    <property type="entry name" value="Single-stranded right-handed beta-helix, Pectin lyase-like"/>
    <property type="match status" value="1"/>
</dbReference>
<dbReference type="Proteomes" id="UP000887574">
    <property type="component" value="Unplaced"/>
</dbReference>
<dbReference type="GO" id="GO:0005576">
    <property type="term" value="C:extracellular region"/>
    <property type="evidence" value="ECO:0007669"/>
    <property type="project" value="UniProtKB-SubCell"/>
</dbReference>
<comment type="similarity">
    <text evidence="4">Belongs to the polysaccharide lyase 3 family.</text>
</comment>
<reference evidence="14" key="1">
    <citation type="submission" date="2022-11" db="UniProtKB">
        <authorList>
            <consortium name="WormBaseParasite"/>
        </authorList>
    </citation>
    <scope>IDENTIFICATION</scope>
</reference>
<evidence type="ECO:0000256" key="2">
    <source>
        <dbReference type="ARBA" id="ARBA00001913"/>
    </source>
</evidence>
<feature type="chain" id="PRO_5037126081" description="Probable pectate lyase F" evidence="12">
    <location>
        <begin position="26"/>
        <end position="203"/>
    </location>
</feature>
<comment type="catalytic activity">
    <reaction evidence="1">
        <text>Eliminative cleavage of (1-&gt;4)-alpha-D-galacturonan to give oligosaccharides with 4-deoxy-alpha-D-galact-4-enuronosyl groups at their non-reducing ends.</text>
        <dbReference type="EC" id="4.2.2.2"/>
    </reaction>
</comment>
<evidence type="ECO:0000256" key="4">
    <source>
        <dbReference type="ARBA" id="ARBA00006463"/>
    </source>
</evidence>
<dbReference type="PANTHER" id="PTHR33407:SF9">
    <property type="entry name" value="PECTATE LYASE F-RELATED"/>
    <property type="match status" value="1"/>
</dbReference>
<dbReference type="WBParaSite" id="jg17573">
    <property type="protein sequence ID" value="jg17573"/>
    <property type="gene ID" value="jg17573"/>
</dbReference>
<evidence type="ECO:0000256" key="11">
    <source>
        <dbReference type="ARBA" id="ARBA00039895"/>
    </source>
</evidence>